<organism evidence="1 2">
    <name type="scientific">Rosa chinensis</name>
    <name type="common">China rose</name>
    <dbReference type="NCBI Taxonomy" id="74649"/>
    <lineage>
        <taxon>Eukaryota</taxon>
        <taxon>Viridiplantae</taxon>
        <taxon>Streptophyta</taxon>
        <taxon>Embryophyta</taxon>
        <taxon>Tracheophyta</taxon>
        <taxon>Spermatophyta</taxon>
        <taxon>Magnoliopsida</taxon>
        <taxon>eudicotyledons</taxon>
        <taxon>Gunneridae</taxon>
        <taxon>Pentapetalae</taxon>
        <taxon>rosids</taxon>
        <taxon>fabids</taxon>
        <taxon>Rosales</taxon>
        <taxon>Rosaceae</taxon>
        <taxon>Rosoideae</taxon>
        <taxon>Rosoideae incertae sedis</taxon>
        <taxon>Rosa</taxon>
    </lineage>
</organism>
<comment type="caution">
    <text evidence="1">The sequence shown here is derived from an EMBL/GenBank/DDBJ whole genome shotgun (WGS) entry which is preliminary data.</text>
</comment>
<name>A0A2P6SFN0_ROSCH</name>
<evidence type="ECO:0000313" key="2">
    <source>
        <dbReference type="Proteomes" id="UP000238479"/>
    </source>
</evidence>
<reference evidence="1 2" key="1">
    <citation type="journal article" date="2018" name="Nat. Genet.">
        <title>The Rosa genome provides new insights in the design of modern roses.</title>
        <authorList>
            <person name="Bendahmane M."/>
        </authorList>
    </citation>
    <scope>NUCLEOTIDE SEQUENCE [LARGE SCALE GENOMIC DNA]</scope>
    <source>
        <strain evidence="2">cv. Old Blush</strain>
    </source>
</reference>
<dbReference type="AlphaFoldDB" id="A0A2P6SFN0"/>
<dbReference type="EMBL" id="PDCK01000039">
    <property type="protein sequence ID" value="PRQ57482.1"/>
    <property type="molecule type" value="Genomic_DNA"/>
</dbReference>
<dbReference type="PANTHER" id="PTHR33116">
    <property type="entry name" value="REVERSE TRANSCRIPTASE ZINC-BINDING DOMAIN-CONTAINING PROTEIN-RELATED-RELATED"/>
    <property type="match status" value="1"/>
</dbReference>
<protein>
    <recommendedName>
        <fullName evidence="3">Reverse transcriptase zinc-binding domain-containing protein</fullName>
    </recommendedName>
</protein>
<dbReference type="Gramene" id="PRQ57482">
    <property type="protein sequence ID" value="PRQ57482"/>
    <property type="gene ID" value="RchiOBHm_Chr1g0348821"/>
</dbReference>
<sequence>MVARFWWGNRGDSGIHWLNWSRLGLPKSKGGMGFRDLQDFNQALLAKQGWRILTNPTALWVRVLKARYFPMDTFFTARKGSSPSWLWSSMLHGRDLLKPNVVWQIGNGINIPV</sequence>
<evidence type="ECO:0008006" key="3">
    <source>
        <dbReference type="Google" id="ProtNLM"/>
    </source>
</evidence>
<dbReference type="OMA" id="WISWEKM"/>
<keyword evidence="2" id="KW-1185">Reference proteome</keyword>
<dbReference type="PANTHER" id="PTHR33116:SF86">
    <property type="entry name" value="REVERSE TRANSCRIPTASE DOMAIN-CONTAINING PROTEIN"/>
    <property type="match status" value="1"/>
</dbReference>
<proteinExistence type="predicted"/>
<dbReference type="Proteomes" id="UP000238479">
    <property type="component" value="Chromosome 1"/>
</dbReference>
<evidence type="ECO:0000313" key="1">
    <source>
        <dbReference type="EMBL" id="PRQ57482.1"/>
    </source>
</evidence>
<accession>A0A2P6SFN0</accession>
<gene>
    <name evidence="1" type="ORF">RchiOBHm_Chr1g0348821</name>
</gene>